<accession>A0A1N7Q393</accession>
<dbReference type="OrthoDB" id="7818014at2"/>
<dbReference type="AlphaFoldDB" id="A0A1N7Q393"/>
<organism evidence="1 2">
    <name type="scientific">Rhodobacter aestuarii</name>
    <dbReference type="NCBI Taxonomy" id="453582"/>
    <lineage>
        <taxon>Bacteria</taxon>
        <taxon>Pseudomonadati</taxon>
        <taxon>Pseudomonadota</taxon>
        <taxon>Alphaproteobacteria</taxon>
        <taxon>Rhodobacterales</taxon>
        <taxon>Rhodobacter group</taxon>
        <taxon>Rhodobacter</taxon>
    </lineage>
</organism>
<name>A0A1N7Q393_9RHOB</name>
<dbReference type="Proteomes" id="UP000186221">
    <property type="component" value="Unassembled WGS sequence"/>
</dbReference>
<sequence>MTEEAALKPIYRGKTEVLPVPFFDPATFTEIAVKRNSTIYSACADHLAYKPPLAHQTDELPIGTQRRFLEAARVAARLNHPLDTLLTLRWQSLFCAEDVNPLRCQHIPQRISYLMELLRKWMTRRDLPPFYIWVRESAGPAGEHWHLALHASEKYQRELAAYIAKITYESEADHVRAADKVTEGEFACGEIGSWHLARDTRKARQGYFLAAYLGKGEPSQRFFRGKLINNREKPVRGRSFGGSQVDGRYDAAQGAISGTAGRNARFAIARLLQVESQKAEKSQGLSRLRSGSFTMSKSHLASQAEV</sequence>
<dbReference type="RefSeq" id="WP_076486128.1">
    <property type="nucleotide sequence ID" value="NZ_FTOG01000012.1"/>
</dbReference>
<protein>
    <submittedName>
        <fullName evidence="1">Uncharacterized protein</fullName>
    </submittedName>
</protein>
<keyword evidence="2" id="KW-1185">Reference proteome</keyword>
<evidence type="ECO:0000313" key="1">
    <source>
        <dbReference type="EMBL" id="SIT17159.1"/>
    </source>
</evidence>
<reference evidence="2" key="1">
    <citation type="submission" date="2017-01" db="EMBL/GenBank/DDBJ databases">
        <authorList>
            <person name="Varghese N."/>
            <person name="Submissions S."/>
        </authorList>
    </citation>
    <scope>NUCLEOTIDE SEQUENCE [LARGE SCALE GENOMIC DNA]</scope>
    <source>
        <strain evidence="2">DSM 19945</strain>
    </source>
</reference>
<proteinExistence type="predicted"/>
<dbReference type="EMBL" id="FTOG01000012">
    <property type="protein sequence ID" value="SIT17159.1"/>
    <property type="molecule type" value="Genomic_DNA"/>
</dbReference>
<evidence type="ECO:0000313" key="2">
    <source>
        <dbReference type="Proteomes" id="UP000186221"/>
    </source>
</evidence>
<dbReference type="STRING" id="453582.SAMN05421580_112113"/>
<gene>
    <name evidence="1" type="ORF">SAMN05421580_112113</name>
</gene>